<dbReference type="PANTHER" id="PTHR40446">
    <property type="entry name" value="N-ACETYLGLUCOSAMINE-1-PHOSPHODIESTER ALPHA-N-ACETYLGLUCOSAMINIDASE"/>
    <property type="match status" value="1"/>
</dbReference>
<dbReference type="GO" id="GO:0016798">
    <property type="term" value="F:hydrolase activity, acting on glycosyl bonds"/>
    <property type="evidence" value="ECO:0007669"/>
    <property type="project" value="UniProtKB-KW"/>
</dbReference>
<dbReference type="Pfam" id="PF09992">
    <property type="entry name" value="NAGPA"/>
    <property type="match status" value="1"/>
</dbReference>
<feature type="domain" description="Phosphodiester glycosidase" evidence="1">
    <location>
        <begin position="200"/>
        <end position="365"/>
    </location>
</feature>
<evidence type="ECO:0000313" key="3">
    <source>
        <dbReference type="Proteomes" id="UP000279446"/>
    </source>
</evidence>
<sequence length="374" mass="39042">MDGSCSSLTSKSGRFRKTLIALILLVFLGQLFESGNITLAASNSGIKSATKKVKVGNKNFTVQTVQIPKGTPVTVGLAKGQVGSTEKFEGIISRYKGEAAINGAFFEAYGGPPDPYGTLIAGGRFMHNGGYGTVIGYLADGTALMDTLRTSIKGKVKKPDGKTLGWYVTFLNREPAKGSNVSIMYTPDRGTKVGFSGGIAVTIVEGKVTKNENNNNASIPANGYVIVFSGTEQSSAERFVIDSEVERTFTYKDALGNLIPWEEVIAAVGAGPRLVKDGKVSLDAANEGFKDPKILTGSAARSGIAIMPDGSTLLATVSGATMKQWAEIMKSLGAKQAMNLDGGASSALYGGGKVLTPAGRLLSNTLIFGAQVSK</sequence>
<gene>
    <name evidence="2" type="ORF">EJP82_12605</name>
</gene>
<proteinExistence type="predicted"/>
<comment type="caution">
    <text evidence="2">The sequence shown here is derived from an EMBL/GenBank/DDBJ whole genome shotgun (WGS) entry which is preliminary data.</text>
</comment>
<dbReference type="OrthoDB" id="9809781at2"/>
<protein>
    <submittedName>
        <fullName evidence="2">Phosphodiester glycosidase family protein</fullName>
    </submittedName>
</protein>
<accession>A0A3S1K8J9</accession>
<organism evidence="2 3">
    <name type="scientific">Paenibacillus anaericanus</name>
    <dbReference type="NCBI Taxonomy" id="170367"/>
    <lineage>
        <taxon>Bacteria</taxon>
        <taxon>Bacillati</taxon>
        <taxon>Bacillota</taxon>
        <taxon>Bacilli</taxon>
        <taxon>Bacillales</taxon>
        <taxon>Paenibacillaceae</taxon>
        <taxon>Paenibacillus</taxon>
    </lineage>
</organism>
<name>A0A3S1K8J9_9BACL</name>
<dbReference type="AlphaFoldDB" id="A0A3S1K8J9"/>
<reference evidence="2 3" key="1">
    <citation type="submission" date="2018-12" db="EMBL/GenBank/DDBJ databases">
        <authorList>
            <person name="Sun L."/>
            <person name="Chen Z."/>
        </authorList>
    </citation>
    <scope>NUCLEOTIDE SEQUENCE [LARGE SCALE GENOMIC DNA]</scope>
    <source>
        <strain evidence="2 3">DSM 15890</strain>
    </source>
</reference>
<keyword evidence="2" id="KW-0326">Glycosidase</keyword>
<keyword evidence="3" id="KW-1185">Reference proteome</keyword>
<dbReference type="PANTHER" id="PTHR40446:SF2">
    <property type="entry name" value="N-ACETYLGLUCOSAMINE-1-PHOSPHODIESTER ALPHA-N-ACETYLGLUCOSAMINIDASE"/>
    <property type="match status" value="1"/>
</dbReference>
<dbReference type="EMBL" id="RZNY01000009">
    <property type="protein sequence ID" value="RUT46311.1"/>
    <property type="molecule type" value="Genomic_DNA"/>
</dbReference>
<dbReference type="Proteomes" id="UP000279446">
    <property type="component" value="Unassembled WGS sequence"/>
</dbReference>
<keyword evidence="2" id="KW-0378">Hydrolase</keyword>
<evidence type="ECO:0000313" key="2">
    <source>
        <dbReference type="EMBL" id="RUT46311.1"/>
    </source>
</evidence>
<evidence type="ECO:0000259" key="1">
    <source>
        <dbReference type="Pfam" id="PF09992"/>
    </source>
</evidence>
<dbReference type="InterPro" id="IPR018711">
    <property type="entry name" value="NAGPA"/>
</dbReference>